<keyword evidence="2" id="KW-0813">Transport</keyword>
<gene>
    <name evidence="4" type="ORF">ABC977_10845</name>
</gene>
<evidence type="ECO:0000313" key="4">
    <source>
        <dbReference type="EMBL" id="MEY6432906.1"/>
    </source>
</evidence>
<organism evidence="4 5">
    <name type="scientific">Thioalkalicoccus limnaeus</name>
    <dbReference type="NCBI Taxonomy" id="120681"/>
    <lineage>
        <taxon>Bacteria</taxon>
        <taxon>Pseudomonadati</taxon>
        <taxon>Pseudomonadota</taxon>
        <taxon>Gammaproteobacteria</taxon>
        <taxon>Chromatiales</taxon>
        <taxon>Chromatiaceae</taxon>
        <taxon>Thioalkalicoccus</taxon>
    </lineage>
</organism>
<dbReference type="EMBL" id="JBDKXB010000013">
    <property type="protein sequence ID" value="MEY6432906.1"/>
    <property type="molecule type" value="Genomic_DNA"/>
</dbReference>
<evidence type="ECO:0000256" key="3">
    <source>
        <dbReference type="ARBA" id="ARBA00023310"/>
    </source>
</evidence>
<name>A0ABV4BEE7_9GAMM</name>
<proteinExistence type="inferred from homology"/>
<dbReference type="SUPFAM" id="SSF50615">
    <property type="entry name" value="N-terminal domain of alpha and beta subunits of F1 ATP synthase"/>
    <property type="match status" value="1"/>
</dbReference>
<comment type="caution">
    <text evidence="4">The sequence shown here is derived from an EMBL/GenBank/DDBJ whole genome shotgun (WGS) entry which is preliminary data.</text>
</comment>
<evidence type="ECO:0000256" key="1">
    <source>
        <dbReference type="ARBA" id="ARBA00008936"/>
    </source>
</evidence>
<dbReference type="InterPro" id="IPR036121">
    <property type="entry name" value="ATPase_F1/V1/A1_a/bsu_N_sf"/>
</dbReference>
<sequence>MDLRFETPLPSIYQVLRAGSEGRIRIEVLAQRDARHVRGISHAGLVRGMRVADAGGPLMTPVGQGIGGREALAGFQLQPDPKPNRAGRVDELRSIRTELDEANPQTCHITGASTA</sequence>
<dbReference type="Gene3D" id="2.40.10.170">
    <property type="match status" value="1"/>
</dbReference>
<keyword evidence="5" id="KW-1185">Reference proteome</keyword>
<evidence type="ECO:0000313" key="5">
    <source>
        <dbReference type="Proteomes" id="UP001564408"/>
    </source>
</evidence>
<dbReference type="Proteomes" id="UP001564408">
    <property type="component" value="Unassembled WGS sequence"/>
</dbReference>
<keyword evidence="3" id="KW-0066">ATP synthesis</keyword>
<evidence type="ECO:0000256" key="2">
    <source>
        <dbReference type="ARBA" id="ARBA00022448"/>
    </source>
</evidence>
<comment type="similarity">
    <text evidence="1">Belongs to the ATPase alpha/beta chains family.</text>
</comment>
<accession>A0ABV4BEE7</accession>
<reference evidence="4 5" key="1">
    <citation type="submission" date="2024-05" db="EMBL/GenBank/DDBJ databases">
        <title>Genome Sequence and Characterization of the New Strain Purple Sulfur Bacterium of Genus Thioalkalicoccus.</title>
        <authorList>
            <person name="Bryantseva I.A."/>
            <person name="Kyndt J.A."/>
            <person name="Imhoff J.F."/>
        </authorList>
    </citation>
    <scope>NUCLEOTIDE SEQUENCE [LARGE SCALE GENOMIC DNA]</scope>
    <source>
        <strain evidence="4 5">Um2</strain>
    </source>
</reference>
<dbReference type="RefSeq" id="WP_369667292.1">
    <property type="nucleotide sequence ID" value="NZ_JBDKXB010000013.1"/>
</dbReference>
<protein>
    <submittedName>
        <fullName evidence="4">Uncharacterized protein</fullName>
    </submittedName>
</protein>